<evidence type="ECO:0000313" key="14">
    <source>
        <dbReference type="EMBL" id="VDC22187.1"/>
    </source>
</evidence>
<keyword evidence="6 11" id="KW-0812">Transmembrane</keyword>
<dbReference type="PANTHER" id="PTHR43297">
    <property type="entry name" value="OLIGOPEPTIDE TRANSPORT ATP-BINDING PROTEIN APPD"/>
    <property type="match status" value="1"/>
</dbReference>
<dbReference type="InterPro" id="IPR035906">
    <property type="entry name" value="MetI-like_sf"/>
</dbReference>
<evidence type="ECO:0000256" key="3">
    <source>
        <dbReference type="ARBA" id="ARBA00005417"/>
    </source>
</evidence>
<dbReference type="AlphaFoldDB" id="A0A3P5X1T1"/>
<feature type="transmembrane region" description="Helical" evidence="11">
    <location>
        <begin position="158"/>
        <end position="178"/>
    </location>
</feature>
<keyword evidence="9 11" id="KW-1133">Transmembrane helix</keyword>
<dbReference type="InterPro" id="IPR050388">
    <property type="entry name" value="ABC_Ni/Peptide_Import"/>
</dbReference>
<keyword evidence="4 11" id="KW-0813">Transport</keyword>
<dbReference type="SUPFAM" id="SSF161098">
    <property type="entry name" value="MetI-like"/>
    <property type="match status" value="1"/>
</dbReference>
<dbReference type="PROSITE" id="PS00211">
    <property type="entry name" value="ABC_TRANSPORTER_1"/>
    <property type="match status" value="1"/>
</dbReference>
<evidence type="ECO:0000256" key="2">
    <source>
        <dbReference type="ARBA" id="ARBA00004202"/>
    </source>
</evidence>
<comment type="similarity">
    <text evidence="11">Belongs to the binding-protein-dependent transport system permease family.</text>
</comment>
<dbReference type="GO" id="GO:0055085">
    <property type="term" value="P:transmembrane transport"/>
    <property type="evidence" value="ECO:0007669"/>
    <property type="project" value="InterPro"/>
</dbReference>
<dbReference type="SUPFAM" id="SSF52540">
    <property type="entry name" value="P-loop containing nucleoside triphosphate hydrolases"/>
    <property type="match status" value="1"/>
</dbReference>
<dbReference type="PROSITE" id="PS50893">
    <property type="entry name" value="ABC_TRANSPORTER_2"/>
    <property type="match status" value="1"/>
</dbReference>
<comment type="similarity">
    <text evidence="3">Belongs to the ABC transporter superfamily.</text>
</comment>
<keyword evidence="5" id="KW-1003">Cell membrane</keyword>
<protein>
    <submittedName>
        <fullName evidence="14">Oligopeptide transport ATP-binding protein OppD</fullName>
    </submittedName>
</protein>
<gene>
    <name evidence="14" type="primary">oppD_1</name>
    <name evidence="14" type="ORF">PSET11_00860</name>
</gene>
<evidence type="ECO:0000256" key="10">
    <source>
        <dbReference type="ARBA" id="ARBA00023136"/>
    </source>
</evidence>
<dbReference type="GO" id="GO:0005886">
    <property type="term" value="C:plasma membrane"/>
    <property type="evidence" value="ECO:0007669"/>
    <property type="project" value="UniProtKB-SubCell"/>
</dbReference>
<comment type="subcellular location">
    <subcellularLocation>
        <location evidence="11">Cell membrane</location>
        <topology evidence="11">Multi-pass membrane protein</topology>
    </subcellularLocation>
    <subcellularLocation>
        <location evidence="2">Cell membrane</location>
        <topology evidence="2">Peripheral membrane protein</topology>
    </subcellularLocation>
    <subcellularLocation>
        <location evidence="1">Membrane</location>
        <topology evidence="1">Multi-pass membrane protein</topology>
    </subcellularLocation>
</comment>
<sequence length="615" mass="65461">MTESVETSALVPVPGTGQSGTVVRSTVLRRLFKNPLGIAAMVILLVMAVLAAFAPLIAPFEENFANISKTLAGPDAINILGTDSSGRDVWSRLLFGAQLTLTSALLCAAVAIAIGLPAGLIAGYYAGKFEAVSNWVVSILMSLPGLIVLLTIRAAFGPSVWIAMIAFGVLISPSYFRLTRSAVQSVRNELYVDAARVSGLSDMRIITRHIFSVVRAPIIIQTAAIAGVAIAIQSGLEFLGLGDPAKATWGVMLSEGFKNVYLTPSLLFWPAFFMALTIGALVLLGNAIRDALEDGEKIKHRKKAKVRAAEGSAAGAAKRSARKTRAAVESGTEHHLVKVTNLGVGYPQADGSVKKVVDDVSFHVDRGEILGIVGESGSGKSQTAFSILGLLPDTARIVGGAIQFDGEYTVAPGEDRVGQDRLSKLRGKRISYIPQEPMSNLDPAFTIGYQLVTPMVRVLGITKAEATQRAMKLLSDVGIVNPDRTFKAYPHEVSGGMAQRVLIAGAISCEPDLIIADEPTTALDVTVQADVLDLIRDLQRRLGVGVILVTHNFGVVADLCDRVVVMQNGRLVEEGPVRNILRDPQEKYTQILLGSMLEGKEPMSMLVTSQKGAES</sequence>
<evidence type="ECO:0000259" key="12">
    <source>
        <dbReference type="PROSITE" id="PS50893"/>
    </source>
</evidence>
<dbReference type="CDD" id="cd03257">
    <property type="entry name" value="ABC_NikE_OppD_transporters"/>
    <property type="match status" value="1"/>
</dbReference>
<evidence type="ECO:0000256" key="7">
    <source>
        <dbReference type="ARBA" id="ARBA00022741"/>
    </source>
</evidence>
<dbReference type="SMART" id="SM00382">
    <property type="entry name" value="AAA"/>
    <property type="match status" value="1"/>
</dbReference>
<keyword evidence="8 14" id="KW-0067">ATP-binding</keyword>
<dbReference type="InterPro" id="IPR003439">
    <property type="entry name" value="ABC_transporter-like_ATP-bd"/>
</dbReference>
<dbReference type="GO" id="GO:0005524">
    <property type="term" value="F:ATP binding"/>
    <property type="evidence" value="ECO:0007669"/>
    <property type="project" value="UniProtKB-KW"/>
</dbReference>
<dbReference type="InterPro" id="IPR027417">
    <property type="entry name" value="P-loop_NTPase"/>
</dbReference>
<evidence type="ECO:0000256" key="1">
    <source>
        <dbReference type="ARBA" id="ARBA00004141"/>
    </source>
</evidence>
<dbReference type="PROSITE" id="PS50928">
    <property type="entry name" value="ABC_TM1"/>
    <property type="match status" value="1"/>
</dbReference>
<evidence type="ECO:0000256" key="8">
    <source>
        <dbReference type="ARBA" id="ARBA00022840"/>
    </source>
</evidence>
<feature type="transmembrane region" description="Helical" evidence="11">
    <location>
        <begin position="213"/>
        <end position="232"/>
    </location>
</feature>
<organism evidence="14 15">
    <name type="scientific">Arthrobacter ulcerisalmonis</name>
    <dbReference type="NCBI Taxonomy" id="2483813"/>
    <lineage>
        <taxon>Bacteria</taxon>
        <taxon>Bacillati</taxon>
        <taxon>Actinomycetota</taxon>
        <taxon>Actinomycetes</taxon>
        <taxon>Micrococcales</taxon>
        <taxon>Micrococcaceae</taxon>
        <taxon>Arthrobacter</taxon>
    </lineage>
</organism>
<dbReference type="Gene3D" id="3.40.50.300">
    <property type="entry name" value="P-loop containing nucleotide triphosphate hydrolases"/>
    <property type="match status" value="1"/>
</dbReference>
<dbReference type="GO" id="GO:0016887">
    <property type="term" value="F:ATP hydrolysis activity"/>
    <property type="evidence" value="ECO:0007669"/>
    <property type="project" value="InterPro"/>
</dbReference>
<dbReference type="InterPro" id="IPR003593">
    <property type="entry name" value="AAA+_ATPase"/>
</dbReference>
<dbReference type="Pfam" id="PF00528">
    <property type="entry name" value="BPD_transp_1"/>
    <property type="match status" value="1"/>
</dbReference>
<dbReference type="InterPro" id="IPR000515">
    <property type="entry name" value="MetI-like"/>
</dbReference>
<evidence type="ECO:0000256" key="4">
    <source>
        <dbReference type="ARBA" id="ARBA00022448"/>
    </source>
</evidence>
<name>A0A3P5X1T1_9MICC</name>
<dbReference type="Proteomes" id="UP000280861">
    <property type="component" value="Unassembled WGS sequence"/>
</dbReference>
<dbReference type="InterPro" id="IPR017871">
    <property type="entry name" value="ABC_transporter-like_CS"/>
</dbReference>
<dbReference type="OrthoDB" id="3677453at2"/>
<feature type="transmembrane region" description="Helical" evidence="11">
    <location>
        <begin position="101"/>
        <end position="125"/>
    </location>
</feature>
<accession>A0A3P5X1T1</accession>
<proteinExistence type="inferred from homology"/>
<dbReference type="Pfam" id="PF12911">
    <property type="entry name" value="OppC_N"/>
    <property type="match status" value="1"/>
</dbReference>
<evidence type="ECO:0000256" key="11">
    <source>
        <dbReference type="RuleBase" id="RU363032"/>
    </source>
</evidence>
<reference evidence="14 15" key="1">
    <citation type="submission" date="2018-11" db="EMBL/GenBank/DDBJ databases">
        <authorList>
            <person name="Criscuolo A."/>
        </authorList>
    </citation>
    <scope>NUCLEOTIDE SEQUENCE [LARGE SCALE GENOMIC DNA]</scope>
    <source>
        <strain evidence="14">AT11b</strain>
    </source>
</reference>
<dbReference type="PANTHER" id="PTHR43297:SF2">
    <property type="entry name" value="DIPEPTIDE TRANSPORT ATP-BINDING PROTEIN DPPD"/>
    <property type="match status" value="1"/>
</dbReference>
<dbReference type="Gene3D" id="1.10.3720.10">
    <property type="entry name" value="MetI-like"/>
    <property type="match status" value="1"/>
</dbReference>
<dbReference type="InterPro" id="IPR025966">
    <property type="entry name" value="OppC_N"/>
</dbReference>
<dbReference type="CDD" id="cd06261">
    <property type="entry name" value="TM_PBP2"/>
    <property type="match status" value="1"/>
</dbReference>
<evidence type="ECO:0000313" key="15">
    <source>
        <dbReference type="Proteomes" id="UP000280861"/>
    </source>
</evidence>
<feature type="transmembrane region" description="Helical" evidence="11">
    <location>
        <begin position="267"/>
        <end position="288"/>
    </location>
</feature>
<dbReference type="RefSeq" id="WP_124090860.1">
    <property type="nucleotide sequence ID" value="NZ_CBCRYA010000013.1"/>
</dbReference>
<keyword evidence="15" id="KW-1185">Reference proteome</keyword>
<dbReference type="Pfam" id="PF00005">
    <property type="entry name" value="ABC_tran"/>
    <property type="match status" value="1"/>
</dbReference>
<feature type="domain" description="ABC transporter" evidence="12">
    <location>
        <begin position="337"/>
        <end position="593"/>
    </location>
</feature>
<keyword evidence="7" id="KW-0547">Nucleotide-binding</keyword>
<feature type="domain" description="ABC transmembrane type-1" evidence="13">
    <location>
        <begin position="97"/>
        <end position="285"/>
    </location>
</feature>
<evidence type="ECO:0000256" key="9">
    <source>
        <dbReference type="ARBA" id="ARBA00022989"/>
    </source>
</evidence>
<evidence type="ECO:0000256" key="5">
    <source>
        <dbReference type="ARBA" id="ARBA00022475"/>
    </source>
</evidence>
<keyword evidence="10 11" id="KW-0472">Membrane</keyword>
<evidence type="ECO:0000256" key="6">
    <source>
        <dbReference type="ARBA" id="ARBA00022692"/>
    </source>
</evidence>
<dbReference type="EMBL" id="UXAU01000014">
    <property type="protein sequence ID" value="VDC22187.1"/>
    <property type="molecule type" value="Genomic_DNA"/>
</dbReference>
<feature type="transmembrane region" description="Helical" evidence="11">
    <location>
        <begin position="132"/>
        <end position="152"/>
    </location>
</feature>
<evidence type="ECO:0000259" key="13">
    <source>
        <dbReference type="PROSITE" id="PS50928"/>
    </source>
</evidence>
<feature type="transmembrane region" description="Helical" evidence="11">
    <location>
        <begin position="36"/>
        <end position="58"/>
    </location>
</feature>